<dbReference type="EMBL" id="JAQOWY010000064">
    <property type="protein sequence ID" value="KAK1852941.1"/>
    <property type="molecule type" value="Genomic_DNA"/>
</dbReference>
<feature type="region of interest" description="Disordered" evidence="1">
    <location>
        <begin position="31"/>
        <end position="52"/>
    </location>
</feature>
<sequence length="52" mass="6094">MNIKISAPDTHTHTHTPYAKDGAVTARIAFRFSRRRQGDHPVRRIEYAHRRP</sequence>
<dbReference type="Proteomes" id="UP001243330">
    <property type="component" value="Unassembled WGS sequence"/>
</dbReference>
<keyword evidence="3" id="KW-1185">Reference proteome</keyword>
<accession>A0AAD9AR41</accession>
<reference evidence="2" key="1">
    <citation type="submission" date="2023-01" db="EMBL/GenBank/DDBJ databases">
        <title>Colletotrichum chrysophilum M932 genome sequence.</title>
        <authorList>
            <person name="Baroncelli R."/>
        </authorList>
    </citation>
    <scope>NUCLEOTIDE SEQUENCE</scope>
    <source>
        <strain evidence="2">M932</strain>
    </source>
</reference>
<comment type="caution">
    <text evidence="2">The sequence shown here is derived from an EMBL/GenBank/DDBJ whole genome shotgun (WGS) entry which is preliminary data.</text>
</comment>
<feature type="compositionally biased region" description="Basic and acidic residues" evidence="1">
    <location>
        <begin position="36"/>
        <end position="52"/>
    </location>
</feature>
<name>A0AAD9AR41_9PEZI</name>
<feature type="region of interest" description="Disordered" evidence="1">
    <location>
        <begin position="1"/>
        <end position="20"/>
    </location>
</feature>
<gene>
    <name evidence="2" type="ORF">CCHR01_04387</name>
</gene>
<protein>
    <submittedName>
        <fullName evidence="2">Uncharacterized protein</fullName>
    </submittedName>
</protein>
<organism evidence="2 3">
    <name type="scientific">Colletotrichum chrysophilum</name>
    <dbReference type="NCBI Taxonomy" id="1836956"/>
    <lineage>
        <taxon>Eukaryota</taxon>
        <taxon>Fungi</taxon>
        <taxon>Dikarya</taxon>
        <taxon>Ascomycota</taxon>
        <taxon>Pezizomycotina</taxon>
        <taxon>Sordariomycetes</taxon>
        <taxon>Hypocreomycetidae</taxon>
        <taxon>Glomerellales</taxon>
        <taxon>Glomerellaceae</taxon>
        <taxon>Colletotrichum</taxon>
        <taxon>Colletotrichum gloeosporioides species complex</taxon>
    </lineage>
</organism>
<proteinExistence type="predicted"/>
<evidence type="ECO:0000313" key="3">
    <source>
        <dbReference type="Proteomes" id="UP001243330"/>
    </source>
</evidence>
<dbReference type="AlphaFoldDB" id="A0AAD9AR41"/>
<evidence type="ECO:0000256" key="1">
    <source>
        <dbReference type="SAM" id="MobiDB-lite"/>
    </source>
</evidence>
<evidence type="ECO:0000313" key="2">
    <source>
        <dbReference type="EMBL" id="KAK1852941.1"/>
    </source>
</evidence>